<evidence type="ECO:0000256" key="10">
    <source>
        <dbReference type="ARBA" id="ARBA00023136"/>
    </source>
</evidence>
<evidence type="ECO:0000256" key="13">
    <source>
        <dbReference type="SAM" id="MobiDB-lite"/>
    </source>
</evidence>
<comment type="caution">
    <text evidence="15">The sequence shown here is derived from an EMBL/GenBank/DDBJ whole genome shotgun (WGS) entry which is preliminary data.</text>
</comment>
<organism evidence="15 16">
    <name type="scientific">Ditylenchus destructor</name>
    <dbReference type="NCBI Taxonomy" id="166010"/>
    <lineage>
        <taxon>Eukaryota</taxon>
        <taxon>Metazoa</taxon>
        <taxon>Ecdysozoa</taxon>
        <taxon>Nematoda</taxon>
        <taxon>Chromadorea</taxon>
        <taxon>Rhabditida</taxon>
        <taxon>Tylenchina</taxon>
        <taxon>Tylenchomorpha</taxon>
        <taxon>Sphaerularioidea</taxon>
        <taxon>Anguinidae</taxon>
        <taxon>Anguininae</taxon>
        <taxon>Ditylenchus</taxon>
    </lineage>
</organism>
<keyword evidence="6" id="KW-0303">Gap junction</keyword>
<dbReference type="PANTHER" id="PTHR11893">
    <property type="entry name" value="INNEXIN"/>
    <property type="match status" value="1"/>
</dbReference>
<evidence type="ECO:0000256" key="3">
    <source>
        <dbReference type="ARBA" id="ARBA00022448"/>
    </source>
</evidence>
<evidence type="ECO:0000256" key="11">
    <source>
        <dbReference type="ARBA" id="ARBA00023303"/>
    </source>
</evidence>
<feature type="region of interest" description="Disordered" evidence="13">
    <location>
        <begin position="807"/>
        <end position="869"/>
    </location>
</feature>
<keyword evidence="16" id="KW-1185">Reference proteome</keyword>
<feature type="chain" id="PRO_5042182245" description="Innexin" evidence="14">
    <location>
        <begin position="39"/>
        <end position="869"/>
    </location>
</feature>
<comment type="caution">
    <text evidence="12">Lacks conserved residue(s) required for the propagation of feature annotation.</text>
</comment>
<keyword evidence="9 12" id="KW-0406">Ion transport</keyword>
<evidence type="ECO:0000256" key="14">
    <source>
        <dbReference type="SAM" id="SignalP"/>
    </source>
</evidence>
<evidence type="ECO:0000256" key="12">
    <source>
        <dbReference type="RuleBase" id="RU010713"/>
    </source>
</evidence>
<gene>
    <name evidence="12" type="primary">inx</name>
    <name evidence="15" type="ORF">DdX_00357</name>
</gene>
<dbReference type="GO" id="GO:0005921">
    <property type="term" value="C:gap junction"/>
    <property type="evidence" value="ECO:0007669"/>
    <property type="project" value="UniProtKB-SubCell"/>
</dbReference>
<reference evidence="15" key="1">
    <citation type="submission" date="2022-01" db="EMBL/GenBank/DDBJ databases">
        <title>Genome Sequence Resource for Two Populations of Ditylenchus destructor, the Migratory Endoparasitic Phytonematode.</title>
        <authorList>
            <person name="Zhang H."/>
            <person name="Lin R."/>
            <person name="Xie B."/>
        </authorList>
    </citation>
    <scope>NUCLEOTIDE SEQUENCE</scope>
    <source>
        <strain evidence="15">BazhouSP</strain>
    </source>
</reference>
<keyword evidence="14" id="KW-0732">Signal</keyword>
<evidence type="ECO:0000256" key="4">
    <source>
        <dbReference type="ARBA" id="ARBA00022475"/>
    </source>
</evidence>
<evidence type="ECO:0000256" key="9">
    <source>
        <dbReference type="ARBA" id="ARBA00023065"/>
    </source>
</evidence>
<comment type="subcellular location">
    <subcellularLocation>
        <location evidence="1">Cell junction</location>
        <location evidence="1">Gap junction</location>
    </subcellularLocation>
    <subcellularLocation>
        <location evidence="2 12">Cell membrane</location>
        <topology evidence="2 12">Multi-pass membrane protein</topology>
    </subcellularLocation>
</comment>
<sequence length="869" mass="97811">MTSIKRPMFYSTFIFITSRSKSLAIYLLLAMLNQQINAEMCPPIFGEFECPEKYECILGACKGKNGQTPPEDCEKITCHMDSRCSTGGKCLPFEGMPCGRNVLIAEKTAEAIVSDCGRRGKCVSGKCVIDKCMEMLCDEGEVCRDGKCQKLTSNFCFSDFDCGQSAKSGLHCKTNKCEKSTNMDSEGIKPTVKCDPGESPQNDRCVPQDGCAQLVCELGETCLNGFCIPTTIECGDAQPTFPGSMVSLSTCPDKMICRNRVCIRDPCLDRCPPEHTCINGGECRLLQGLYCVEACPLPFECVNGVCVKDECHRKVCQLATTFLLVTSVLISLKMYGGRPIECWMPAEYQSSWQEYTEIYCFSMNTYFTPFGKQIPLENEEREQNMISYYQWTPFFLVTCAMLFYSPCLVWRVLYTKSGLSLKDIVAFATDRSNIQPKMREANMKGISAHLGSVFRHRFRWGSSHQYQHRFLRLLNLRFYEAYLTMLYIGIKILYMINVSVQIYLMNWFLQTDSYRYYGFGVLQDLFQGRPWSDSGNFPRVTYCDMDIRILGNVQKHTVQCVLVINIFTEKVFVMLWMWYIFIFLVTLTSLINWLMSSLPFDARKKFIARRLELADVEFKRKNFEKELEDFVSEYIKMDGVFVLRMLTIHAGILVCTEIVDEMWEDYVRQNAEKFSKSPTRLTPGTGSPDQQPLLGSKRKISVLVPLVSARGNTIVPSTPPRPATALPYSAAGLAASHFLGHGQTHREGYLKTPSAQQWKSQRRARMSTAERAGGGSQRTGARYPTRSISSTLTGMAAATTALSALHSTHQPPPIVIEGSSNESDDRPQDHSADASAAEESGNEEAHHRSGGMSWLNVPEDDTPTPKAEP</sequence>
<comment type="function">
    <text evidence="12">Structural component of the gap junctions.</text>
</comment>
<comment type="similarity">
    <text evidence="12">Belongs to the pannexin family.</text>
</comment>
<evidence type="ECO:0000313" key="15">
    <source>
        <dbReference type="EMBL" id="KAI1728196.1"/>
    </source>
</evidence>
<evidence type="ECO:0000256" key="2">
    <source>
        <dbReference type="ARBA" id="ARBA00004651"/>
    </source>
</evidence>
<evidence type="ECO:0000256" key="6">
    <source>
        <dbReference type="ARBA" id="ARBA00022868"/>
    </source>
</evidence>
<dbReference type="EMBL" id="JAKKPZ010000001">
    <property type="protein sequence ID" value="KAI1728196.1"/>
    <property type="molecule type" value="Genomic_DNA"/>
</dbReference>
<dbReference type="AlphaFoldDB" id="A0AAD4RD61"/>
<dbReference type="PANTHER" id="PTHR11893:SF44">
    <property type="entry name" value="INNEXIN"/>
    <property type="match status" value="1"/>
</dbReference>
<protein>
    <recommendedName>
        <fullName evidence="12">Innexin</fullName>
    </recommendedName>
</protein>
<accession>A0AAD4RD61</accession>
<evidence type="ECO:0000256" key="5">
    <source>
        <dbReference type="ARBA" id="ARBA00022692"/>
    </source>
</evidence>
<dbReference type="GO" id="GO:0034220">
    <property type="term" value="P:monoatomic ion transmembrane transport"/>
    <property type="evidence" value="ECO:0007669"/>
    <property type="project" value="UniProtKB-KW"/>
</dbReference>
<name>A0AAD4RD61_9BILA</name>
<dbReference type="Pfam" id="PF00876">
    <property type="entry name" value="Innexin"/>
    <property type="match status" value="1"/>
</dbReference>
<keyword evidence="5 12" id="KW-0812">Transmembrane</keyword>
<dbReference type="PRINTS" id="PR01262">
    <property type="entry name" value="INNEXIN"/>
</dbReference>
<dbReference type="GO" id="GO:0005243">
    <property type="term" value="F:gap junction channel activity"/>
    <property type="evidence" value="ECO:0007669"/>
    <property type="project" value="TreeGrafter"/>
</dbReference>
<dbReference type="PROSITE" id="PS51013">
    <property type="entry name" value="PANNEXIN"/>
    <property type="match status" value="1"/>
</dbReference>
<dbReference type="InterPro" id="IPR000990">
    <property type="entry name" value="Innexin"/>
</dbReference>
<dbReference type="GO" id="GO:0005886">
    <property type="term" value="C:plasma membrane"/>
    <property type="evidence" value="ECO:0007669"/>
    <property type="project" value="UniProtKB-SubCell"/>
</dbReference>
<evidence type="ECO:0000256" key="1">
    <source>
        <dbReference type="ARBA" id="ARBA00004610"/>
    </source>
</evidence>
<keyword evidence="11 12" id="KW-0407">Ion channel</keyword>
<keyword evidence="7" id="KW-0965">Cell junction</keyword>
<feature type="signal peptide" evidence="14">
    <location>
        <begin position="1"/>
        <end position="38"/>
    </location>
</feature>
<keyword evidence="4" id="KW-1003">Cell membrane</keyword>
<feature type="transmembrane region" description="Helical" evidence="12">
    <location>
        <begin position="576"/>
        <end position="595"/>
    </location>
</feature>
<keyword evidence="3 12" id="KW-0813">Transport</keyword>
<evidence type="ECO:0000256" key="7">
    <source>
        <dbReference type="ARBA" id="ARBA00022949"/>
    </source>
</evidence>
<feature type="region of interest" description="Disordered" evidence="13">
    <location>
        <begin position="745"/>
        <end position="786"/>
    </location>
</feature>
<evidence type="ECO:0000313" key="16">
    <source>
        <dbReference type="Proteomes" id="UP001201812"/>
    </source>
</evidence>
<proteinExistence type="inferred from homology"/>
<feature type="transmembrane region" description="Helical" evidence="12">
    <location>
        <begin position="391"/>
        <end position="413"/>
    </location>
</feature>
<feature type="transmembrane region" description="Helical" evidence="12">
    <location>
        <begin position="481"/>
        <end position="504"/>
    </location>
</feature>
<keyword evidence="8 12" id="KW-1133">Transmembrane helix</keyword>
<keyword evidence="10 12" id="KW-0472">Membrane</keyword>
<dbReference type="Proteomes" id="UP001201812">
    <property type="component" value="Unassembled WGS sequence"/>
</dbReference>
<evidence type="ECO:0000256" key="8">
    <source>
        <dbReference type="ARBA" id="ARBA00022989"/>
    </source>
</evidence>
<feature type="compositionally biased region" description="Basic and acidic residues" evidence="13">
    <location>
        <begin position="823"/>
        <end position="832"/>
    </location>
</feature>